<dbReference type="Gene3D" id="1.10.10.10">
    <property type="entry name" value="Winged helix-like DNA-binding domain superfamily/Winged helix DNA-binding domain"/>
    <property type="match status" value="1"/>
</dbReference>
<dbReference type="SMART" id="SM00895">
    <property type="entry name" value="FCD"/>
    <property type="match status" value="1"/>
</dbReference>
<dbReference type="InterPro" id="IPR000524">
    <property type="entry name" value="Tscrpt_reg_HTH_GntR"/>
</dbReference>
<dbReference type="PANTHER" id="PTHR43537:SF49">
    <property type="entry name" value="TRANSCRIPTIONAL REGULATORY PROTEIN"/>
    <property type="match status" value="1"/>
</dbReference>
<keyword evidence="2" id="KW-0238">DNA-binding</keyword>
<comment type="caution">
    <text evidence="6">The sequence shown here is derived from an EMBL/GenBank/DDBJ whole genome shotgun (WGS) entry which is preliminary data.</text>
</comment>
<dbReference type="RefSeq" id="WP_035390477.1">
    <property type="nucleotide sequence ID" value="NZ_JXUW01000009.1"/>
</dbReference>
<dbReference type="GO" id="GO:0003700">
    <property type="term" value="F:DNA-binding transcription factor activity"/>
    <property type="evidence" value="ECO:0007669"/>
    <property type="project" value="InterPro"/>
</dbReference>
<dbReference type="PROSITE" id="PS50949">
    <property type="entry name" value="HTH_GNTR"/>
    <property type="match status" value="1"/>
</dbReference>
<dbReference type="GeneID" id="78372469"/>
<dbReference type="Pfam" id="PF07729">
    <property type="entry name" value="FCD"/>
    <property type="match status" value="1"/>
</dbReference>
<proteinExistence type="predicted"/>
<dbReference type="Pfam" id="PF00392">
    <property type="entry name" value="GntR"/>
    <property type="match status" value="1"/>
</dbReference>
<evidence type="ECO:0000259" key="5">
    <source>
        <dbReference type="PROSITE" id="PS50949"/>
    </source>
</evidence>
<name>A0A0D8FVD7_9ACTN</name>
<keyword evidence="7" id="KW-1185">Reference proteome</keyword>
<feature type="domain" description="HTH gntR-type" evidence="5">
    <location>
        <begin position="7"/>
        <end position="74"/>
    </location>
</feature>
<dbReference type="InterPro" id="IPR036388">
    <property type="entry name" value="WH-like_DNA-bd_sf"/>
</dbReference>
<sequence>MVKSNTVPLSHSAYVSIRSAIVSLAIEPGSFLLDRDIADLVGASRTPVREALARLEVEGWLESVPRKGYRVRLIDFGELPEVSEMIASLEAAAATRLAKTPNAVVFSMLRELNEQMVAGVEHENPDEFILLDDRFHRVLLGEAAHYPLSGGVYALLVDQLHRARLMMPPTVAEQDHHVNEHRLLILSMELGDSQAASLLSRSHRMRIVERLSRLMVQGHEADESAPAGQLIVPRPKSRMSLRRLRETRQEP</sequence>
<evidence type="ECO:0000313" key="6">
    <source>
        <dbReference type="EMBL" id="KJE76919.1"/>
    </source>
</evidence>
<dbReference type="PANTHER" id="PTHR43537">
    <property type="entry name" value="TRANSCRIPTIONAL REGULATOR, GNTR FAMILY"/>
    <property type="match status" value="1"/>
</dbReference>
<evidence type="ECO:0000256" key="1">
    <source>
        <dbReference type="ARBA" id="ARBA00023015"/>
    </source>
</evidence>
<keyword evidence="1" id="KW-0805">Transcription regulation</keyword>
<dbReference type="InterPro" id="IPR036390">
    <property type="entry name" value="WH_DNA-bd_sf"/>
</dbReference>
<keyword evidence="3" id="KW-0804">Transcription</keyword>
<feature type="region of interest" description="Disordered" evidence="4">
    <location>
        <begin position="222"/>
        <end position="251"/>
    </location>
</feature>
<protein>
    <submittedName>
        <fullName evidence="6">Colanic acid/biofilm transcriptional regulator</fullName>
    </submittedName>
</protein>
<dbReference type="Gene3D" id="1.20.120.530">
    <property type="entry name" value="GntR ligand-binding domain-like"/>
    <property type="match status" value="1"/>
</dbReference>
<organism evidence="6 7">
    <name type="scientific">Ferrimicrobium acidiphilum DSM 19497</name>
    <dbReference type="NCBI Taxonomy" id="1121877"/>
    <lineage>
        <taxon>Bacteria</taxon>
        <taxon>Bacillati</taxon>
        <taxon>Actinomycetota</taxon>
        <taxon>Acidimicrobiia</taxon>
        <taxon>Acidimicrobiales</taxon>
        <taxon>Acidimicrobiaceae</taxon>
        <taxon>Ferrimicrobium</taxon>
    </lineage>
</organism>
<dbReference type="InterPro" id="IPR008920">
    <property type="entry name" value="TF_FadR/GntR_C"/>
</dbReference>
<dbReference type="InterPro" id="IPR011711">
    <property type="entry name" value="GntR_C"/>
</dbReference>
<dbReference type="OrthoDB" id="3267569at2"/>
<evidence type="ECO:0000313" key="7">
    <source>
        <dbReference type="Proteomes" id="UP000032336"/>
    </source>
</evidence>
<dbReference type="AlphaFoldDB" id="A0A0D8FVD7"/>
<dbReference type="GO" id="GO:0003677">
    <property type="term" value="F:DNA binding"/>
    <property type="evidence" value="ECO:0007669"/>
    <property type="project" value="UniProtKB-KW"/>
</dbReference>
<dbReference type="CDD" id="cd07377">
    <property type="entry name" value="WHTH_GntR"/>
    <property type="match status" value="1"/>
</dbReference>
<dbReference type="EMBL" id="JXUW01000009">
    <property type="protein sequence ID" value="KJE76919.1"/>
    <property type="molecule type" value="Genomic_DNA"/>
</dbReference>
<dbReference type="STRING" id="1121877.FEAC_12430"/>
<evidence type="ECO:0000256" key="3">
    <source>
        <dbReference type="ARBA" id="ARBA00023163"/>
    </source>
</evidence>
<accession>A0A0D8FVD7</accession>
<dbReference type="SUPFAM" id="SSF46785">
    <property type="entry name" value="Winged helix' DNA-binding domain"/>
    <property type="match status" value="1"/>
</dbReference>
<dbReference type="SUPFAM" id="SSF48008">
    <property type="entry name" value="GntR ligand-binding domain-like"/>
    <property type="match status" value="1"/>
</dbReference>
<dbReference type="SMART" id="SM00345">
    <property type="entry name" value="HTH_GNTR"/>
    <property type="match status" value="1"/>
</dbReference>
<dbReference type="eggNOG" id="COG1802">
    <property type="taxonomic scope" value="Bacteria"/>
</dbReference>
<dbReference type="Proteomes" id="UP000032336">
    <property type="component" value="Unassembled WGS sequence"/>
</dbReference>
<evidence type="ECO:0000256" key="2">
    <source>
        <dbReference type="ARBA" id="ARBA00023125"/>
    </source>
</evidence>
<gene>
    <name evidence="6" type="ORF">FEAC_12430</name>
</gene>
<reference evidence="6 7" key="1">
    <citation type="submission" date="2015-01" db="EMBL/GenBank/DDBJ databases">
        <title>Draft genome of the acidophilic iron oxidizer Ferrimicrobium acidiphilum strain T23.</title>
        <authorList>
            <person name="Poehlein A."/>
            <person name="Eisen S."/>
            <person name="Schloemann M."/>
            <person name="Johnson B.D."/>
            <person name="Daniel R."/>
            <person name="Muehling M."/>
        </authorList>
    </citation>
    <scope>NUCLEOTIDE SEQUENCE [LARGE SCALE GENOMIC DNA]</scope>
    <source>
        <strain evidence="6 7">T23</strain>
    </source>
</reference>
<evidence type="ECO:0000256" key="4">
    <source>
        <dbReference type="SAM" id="MobiDB-lite"/>
    </source>
</evidence>